<dbReference type="EMBL" id="JARJCN010000007">
    <property type="protein sequence ID" value="KAJ7099428.1"/>
    <property type="molecule type" value="Genomic_DNA"/>
</dbReference>
<keyword evidence="2" id="KW-1185">Reference proteome</keyword>
<comment type="caution">
    <text evidence="1">The sequence shown here is derived from an EMBL/GenBank/DDBJ whole genome shotgun (WGS) entry which is preliminary data.</text>
</comment>
<sequence>MLNLLAVSEIYAKSLLLMQSLPAARASRYCGIPNSRPHSRVAPDAPGILSGRSLYRLRCSRSLVQGTLYFSAVQSFLFKFAFYIYSYVFLEGNQASAQSRKTHRHRVQRPVDCDALMPYGHPRIRFLGFMVDCSTDGNEKHRVRWFSKVLVCYPFEV</sequence>
<reference evidence="1" key="1">
    <citation type="submission" date="2023-03" db="EMBL/GenBank/DDBJ databases">
        <title>Massive genome expansion in bonnet fungi (Mycena s.s.) driven by repeated elements and novel gene families across ecological guilds.</title>
        <authorList>
            <consortium name="Lawrence Berkeley National Laboratory"/>
            <person name="Harder C.B."/>
            <person name="Miyauchi S."/>
            <person name="Viragh M."/>
            <person name="Kuo A."/>
            <person name="Thoen E."/>
            <person name="Andreopoulos B."/>
            <person name="Lu D."/>
            <person name="Skrede I."/>
            <person name="Drula E."/>
            <person name="Henrissat B."/>
            <person name="Morin E."/>
            <person name="Kohler A."/>
            <person name="Barry K."/>
            <person name="LaButti K."/>
            <person name="Morin E."/>
            <person name="Salamov A."/>
            <person name="Lipzen A."/>
            <person name="Mereny Z."/>
            <person name="Hegedus B."/>
            <person name="Baldrian P."/>
            <person name="Stursova M."/>
            <person name="Weitz H."/>
            <person name="Taylor A."/>
            <person name="Grigoriev I.V."/>
            <person name="Nagy L.G."/>
            <person name="Martin F."/>
            <person name="Kauserud H."/>
        </authorList>
    </citation>
    <scope>NUCLEOTIDE SEQUENCE</scope>
    <source>
        <strain evidence="1">CBHHK173m</strain>
    </source>
</reference>
<name>A0AAD6XS52_9AGAR</name>
<accession>A0AAD6XS52</accession>
<proteinExistence type="predicted"/>
<evidence type="ECO:0000313" key="1">
    <source>
        <dbReference type="EMBL" id="KAJ7099428.1"/>
    </source>
</evidence>
<evidence type="ECO:0000313" key="2">
    <source>
        <dbReference type="Proteomes" id="UP001222325"/>
    </source>
</evidence>
<dbReference type="AlphaFoldDB" id="A0AAD6XS52"/>
<protein>
    <submittedName>
        <fullName evidence="1">Uncharacterized protein</fullName>
    </submittedName>
</protein>
<organism evidence="1 2">
    <name type="scientific">Mycena belliarum</name>
    <dbReference type="NCBI Taxonomy" id="1033014"/>
    <lineage>
        <taxon>Eukaryota</taxon>
        <taxon>Fungi</taxon>
        <taxon>Dikarya</taxon>
        <taxon>Basidiomycota</taxon>
        <taxon>Agaricomycotina</taxon>
        <taxon>Agaricomycetes</taxon>
        <taxon>Agaricomycetidae</taxon>
        <taxon>Agaricales</taxon>
        <taxon>Marasmiineae</taxon>
        <taxon>Mycenaceae</taxon>
        <taxon>Mycena</taxon>
    </lineage>
</organism>
<gene>
    <name evidence="1" type="ORF">B0H15DRAFT_546661</name>
</gene>
<dbReference type="Proteomes" id="UP001222325">
    <property type="component" value="Unassembled WGS sequence"/>
</dbReference>